<evidence type="ECO:0000256" key="6">
    <source>
        <dbReference type="ARBA" id="ARBA00052546"/>
    </source>
</evidence>
<keyword evidence="5 7" id="KW-0560">Oxidoreductase</keyword>
<dbReference type="PANTHER" id="PTHR43292:SF4">
    <property type="entry name" value="ACYL-COA DEHYDROGENASE FADE34"/>
    <property type="match status" value="1"/>
</dbReference>
<feature type="domain" description="Acyl-CoA oxidase/dehydrogenase middle" evidence="9">
    <location>
        <begin position="124"/>
        <end position="210"/>
    </location>
</feature>
<dbReference type="PANTHER" id="PTHR43292">
    <property type="entry name" value="ACYL-COA DEHYDROGENASE"/>
    <property type="match status" value="1"/>
</dbReference>
<evidence type="ECO:0000259" key="9">
    <source>
        <dbReference type="Pfam" id="PF02770"/>
    </source>
</evidence>
<name>A0A163W5X0_9MYCO</name>
<sequence>MDFSLVDLSEEDQAFRDEARRFLTEHVTDEVRRHDRETGDNFHEGLHLKFGAAGYLAAEWKTECEGGFSRVRRRIWELEKRRARVPWVTWGTTAMVARSVTKFGSPELIEEVLPGVFSGHVRLCLGYTEPEGGSDVATCKTRAVHDGNSWVINGSKMFTTGAHNCQYVFLITNTDPQARKHKSLTMFLVPLDSPGIEIRGIRTVDGDRTNIVYYSDVRVDDKYRLGEVNGGWTVLREPLNVEHGAVAPAPDGLQDTSIMMHQAGVMAEAVDRVAAQVTKPGPGGHRLLDDGSVAYRLGRGVARVEAALSAPGIFGRVAIAQTMRDISPDLMDILGTPAALPFGADGAADDGGAEYVYRFAPLVGIYGGTLEVFRNMIAEHVLGLGKQIHAPPATKVSSRRA</sequence>
<dbReference type="InterPro" id="IPR036250">
    <property type="entry name" value="AcylCo_DH-like_C"/>
</dbReference>
<dbReference type="Proteomes" id="UP000077342">
    <property type="component" value="Unassembled WGS sequence"/>
</dbReference>
<dbReference type="InterPro" id="IPR006091">
    <property type="entry name" value="Acyl-CoA_Oxase/DH_mid-dom"/>
</dbReference>
<dbReference type="SUPFAM" id="SSF47203">
    <property type="entry name" value="Acyl-CoA dehydrogenase C-terminal domain-like"/>
    <property type="match status" value="1"/>
</dbReference>
<comment type="cofactor">
    <cofactor evidence="1 7">
        <name>FAD</name>
        <dbReference type="ChEBI" id="CHEBI:57692"/>
    </cofactor>
</comment>
<evidence type="ECO:0000313" key="11">
    <source>
        <dbReference type="EMBL" id="KZS58026.1"/>
    </source>
</evidence>
<dbReference type="GO" id="GO:0050660">
    <property type="term" value="F:flavin adenine dinucleotide binding"/>
    <property type="evidence" value="ECO:0007669"/>
    <property type="project" value="InterPro"/>
</dbReference>
<dbReference type="Gene3D" id="1.10.540.10">
    <property type="entry name" value="Acyl-CoA dehydrogenase/oxidase, N-terminal domain"/>
    <property type="match status" value="1"/>
</dbReference>
<keyword evidence="4 7" id="KW-0274">FAD</keyword>
<evidence type="ECO:0000256" key="7">
    <source>
        <dbReference type="RuleBase" id="RU362125"/>
    </source>
</evidence>
<dbReference type="InterPro" id="IPR046373">
    <property type="entry name" value="Acyl-CoA_Oxase/DH_mid-dom_sf"/>
</dbReference>
<feature type="domain" description="Acyl-CoA dehydrogenase/oxidase C-terminal" evidence="8">
    <location>
        <begin position="342"/>
        <end position="382"/>
    </location>
</feature>
<dbReference type="Gene3D" id="1.20.140.10">
    <property type="entry name" value="Butyryl-CoA Dehydrogenase, subunit A, domain 3"/>
    <property type="match status" value="1"/>
</dbReference>
<gene>
    <name evidence="11" type="ORF">A4G28_05340</name>
</gene>
<evidence type="ECO:0000256" key="2">
    <source>
        <dbReference type="ARBA" id="ARBA00009347"/>
    </source>
</evidence>
<evidence type="ECO:0000256" key="5">
    <source>
        <dbReference type="ARBA" id="ARBA00023002"/>
    </source>
</evidence>
<feature type="domain" description="Acyl-CoA dehydrogenase/oxidase N-terminal" evidence="10">
    <location>
        <begin position="9"/>
        <end position="119"/>
    </location>
</feature>
<comment type="caution">
    <text evidence="11">The sequence shown here is derived from an EMBL/GenBank/DDBJ whole genome shotgun (WGS) entry which is preliminary data.</text>
</comment>
<evidence type="ECO:0000259" key="8">
    <source>
        <dbReference type="Pfam" id="PF00441"/>
    </source>
</evidence>
<dbReference type="GO" id="GO:0005886">
    <property type="term" value="C:plasma membrane"/>
    <property type="evidence" value="ECO:0007669"/>
    <property type="project" value="TreeGrafter"/>
</dbReference>
<organism evidence="11 12">
    <name type="scientific">Mycobacterium ostraviense</name>
    <dbReference type="NCBI Taxonomy" id="2738409"/>
    <lineage>
        <taxon>Bacteria</taxon>
        <taxon>Bacillati</taxon>
        <taxon>Actinomycetota</taxon>
        <taxon>Actinomycetes</taxon>
        <taxon>Mycobacteriales</taxon>
        <taxon>Mycobacteriaceae</taxon>
        <taxon>Mycobacterium</taxon>
    </lineage>
</organism>
<dbReference type="Pfam" id="PF00441">
    <property type="entry name" value="Acyl-CoA_dh_1"/>
    <property type="match status" value="1"/>
</dbReference>
<dbReference type="SUPFAM" id="SSF56645">
    <property type="entry name" value="Acyl-CoA dehydrogenase NM domain-like"/>
    <property type="match status" value="1"/>
</dbReference>
<dbReference type="FunFam" id="2.40.110.10:FF:000002">
    <property type="entry name" value="Acyl-CoA dehydrogenase fadE12"/>
    <property type="match status" value="1"/>
</dbReference>
<dbReference type="Gene3D" id="2.40.110.10">
    <property type="entry name" value="Butyryl-CoA Dehydrogenase, subunit A, domain 2"/>
    <property type="match status" value="1"/>
</dbReference>
<dbReference type="InterPro" id="IPR052161">
    <property type="entry name" value="Mycobact_Acyl-CoA_DH"/>
</dbReference>
<dbReference type="InterPro" id="IPR009100">
    <property type="entry name" value="AcylCoA_DH/oxidase_NM_dom_sf"/>
</dbReference>
<comment type="similarity">
    <text evidence="2 7">Belongs to the acyl-CoA dehydrogenase family.</text>
</comment>
<evidence type="ECO:0000256" key="4">
    <source>
        <dbReference type="ARBA" id="ARBA00022827"/>
    </source>
</evidence>
<dbReference type="Pfam" id="PF02770">
    <property type="entry name" value="Acyl-CoA_dh_M"/>
    <property type="match status" value="1"/>
</dbReference>
<evidence type="ECO:0000313" key="12">
    <source>
        <dbReference type="Proteomes" id="UP000077342"/>
    </source>
</evidence>
<protein>
    <submittedName>
        <fullName evidence="11">Acyl-CoA dehydrogenase</fullName>
    </submittedName>
</protein>
<dbReference type="GO" id="GO:0016627">
    <property type="term" value="F:oxidoreductase activity, acting on the CH-CH group of donors"/>
    <property type="evidence" value="ECO:0007669"/>
    <property type="project" value="InterPro"/>
</dbReference>
<dbReference type="InterPro" id="IPR037069">
    <property type="entry name" value="AcylCoA_DH/ox_N_sf"/>
</dbReference>
<proteinExistence type="inferred from homology"/>
<dbReference type="EMBL" id="LWCI01000154">
    <property type="protein sequence ID" value="KZS58026.1"/>
    <property type="molecule type" value="Genomic_DNA"/>
</dbReference>
<evidence type="ECO:0000256" key="1">
    <source>
        <dbReference type="ARBA" id="ARBA00001974"/>
    </source>
</evidence>
<dbReference type="RefSeq" id="WP_075512842.1">
    <property type="nucleotide sequence ID" value="NZ_CP089224.1"/>
</dbReference>
<evidence type="ECO:0000259" key="10">
    <source>
        <dbReference type="Pfam" id="PF02771"/>
    </source>
</evidence>
<dbReference type="Pfam" id="PF02771">
    <property type="entry name" value="Acyl-CoA_dh_N"/>
    <property type="match status" value="1"/>
</dbReference>
<dbReference type="InterPro" id="IPR009075">
    <property type="entry name" value="AcylCo_DH/oxidase_C"/>
</dbReference>
<evidence type="ECO:0000256" key="3">
    <source>
        <dbReference type="ARBA" id="ARBA00022630"/>
    </source>
</evidence>
<accession>A0A163W5X0</accession>
<dbReference type="InterPro" id="IPR013786">
    <property type="entry name" value="AcylCoA_DH/ox_N"/>
</dbReference>
<reference evidence="12" key="1">
    <citation type="submission" date="2016-04" db="EMBL/GenBank/DDBJ databases">
        <authorList>
            <person name="Strapagiel D."/>
            <person name="Borowka P."/>
            <person name="Marciniak B."/>
            <person name="Bakula Z."/>
            <person name="Van Ingen J."/>
            <person name="Safianowska A."/>
            <person name="Dziadek J."/>
            <person name="Jagielski T."/>
        </authorList>
    </citation>
    <scope>NUCLEOTIDE SEQUENCE [LARGE SCALE GENOMIC DNA]</scope>
    <source>
        <strain evidence="12">1010001458</strain>
    </source>
</reference>
<comment type="catalytic activity">
    <reaction evidence="6">
        <text>a 2,3-saturated acyl-CoA + A = a 2,3-dehydroacyl-CoA + AH2</text>
        <dbReference type="Rhea" id="RHEA:48608"/>
        <dbReference type="ChEBI" id="CHEBI:13193"/>
        <dbReference type="ChEBI" id="CHEBI:17499"/>
        <dbReference type="ChEBI" id="CHEBI:60015"/>
        <dbReference type="ChEBI" id="CHEBI:65111"/>
    </reaction>
</comment>
<keyword evidence="3 7" id="KW-0285">Flavoprotein</keyword>
<dbReference type="AlphaFoldDB" id="A0A163W5X0"/>
<keyword evidence="12" id="KW-1185">Reference proteome</keyword>